<organism evidence="1 2">
    <name type="scientific">Phytophthora nicotianae CJ01A1</name>
    <dbReference type="NCBI Taxonomy" id="1317063"/>
    <lineage>
        <taxon>Eukaryota</taxon>
        <taxon>Sar</taxon>
        <taxon>Stramenopiles</taxon>
        <taxon>Oomycota</taxon>
        <taxon>Peronosporomycetes</taxon>
        <taxon>Peronosporales</taxon>
        <taxon>Peronosporaceae</taxon>
        <taxon>Phytophthora</taxon>
    </lineage>
</organism>
<evidence type="ECO:0000313" key="1">
    <source>
        <dbReference type="EMBL" id="ETP03378.1"/>
    </source>
</evidence>
<evidence type="ECO:0000313" key="2">
    <source>
        <dbReference type="Proteomes" id="UP000018958"/>
    </source>
</evidence>
<dbReference type="AlphaFoldDB" id="W2W074"/>
<sequence>MPVLDEKPDDLVEFFRIWNKHSGDKFINASRNGKNLAERIAKLMPYASSILRRNPRPFSLAINQPLGTFNVVNSRQ</sequence>
<proteinExistence type="predicted"/>
<protein>
    <submittedName>
        <fullName evidence="1">Uncharacterized protein</fullName>
    </submittedName>
</protein>
<comment type="caution">
    <text evidence="1">The sequence shown here is derived from an EMBL/GenBank/DDBJ whole genome shotgun (WGS) entry which is preliminary data.</text>
</comment>
<gene>
    <name evidence="1" type="ORF">F441_19649</name>
</gene>
<reference evidence="1 2" key="1">
    <citation type="submission" date="2013-11" db="EMBL/GenBank/DDBJ databases">
        <title>The Genome Sequence of Phytophthora parasitica CJ01A1.</title>
        <authorList>
            <consortium name="The Broad Institute Genomics Platform"/>
            <person name="Russ C."/>
            <person name="Tyler B."/>
            <person name="Panabieres F."/>
            <person name="Shan W."/>
            <person name="Tripathy S."/>
            <person name="Grunwald N."/>
            <person name="Machado M."/>
            <person name="Johnson C.S."/>
            <person name="Walker B."/>
            <person name="Young S.K."/>
            <person name="Zeng Q."/>
            <person name="Gargeya S."/>
            <person name="Fitzgerald M."/>
            <person name="Haas B."/>
            <person name="Abouelleil A."/>
            <person name="Allen A.W."/>
            <person name="Alvarado L."/>
            <person name="Arachchi H.M."/>
            <person name="Berlin A.M."/>
            <person name="Chapman S.B."/>
            <person name="Gainer-Dewar J."/>
            <person name="Goldberg J."/>
            <person name="Griggs A."/>
            <person name="Gujja S."/>
            <person name="Hansen M."/>
            <person name="Howarth C."/>
            <person name="Imamovic A."/>
            <person name="Ireland A."/>
            <person name="Larimer J."/>
            <person name="McCowan C."/>
            <person name="Murphy C."/>
            <person name="Pearson M."/>
            <person name="Poon T.W."/>
            <person name="Priest M."/>
            <person name="Roberts A."/>
            <person name="Saif S."/>
            <person name="Shea T."/>
            <person name="Sisk P."/>
            <person name="Sykes S."/>
            <person name="Wortman J."/>
            <person name="Nusbaum C."/>
            <person name="Birren B."/>
        </authorList>
    </citation>
    <scope>NUCLEOTIDE SEQUENCE [LARGE SCALE GENOMIC DNA]</scope>
    <source>
        <strain evidence="1 2">CJ01A1</strain>
    </source>
</reference>
<accession>W2W074</accession>
<dbReference type="Proteomes" id="UP000018958">
    <property type="component" value="Unassembled WGS sequence"/>
</dbReference>
<dbReference type="EMBL" id="ANIX01003888">
    <property type="protein sequence ID" value="ETP03378.1"/>
    <property type="molecule type" value="Genomic_DNA"/>
</dbReference>
<name>W2W074_PHYNI</name>